<evidence type="ECO:0000256" key="8">
    <source>
        <dbReference type="ARBA" id="ARBA00023157"/>
    </source>
</evidence>
<keyword evidence="6 9" id="KW-0732">Signal</keyword>
<dbReference type="PANTHER" id="PTHR36788:SF2">
    <property type="entry name" value="DEFENSIN-LIKE PROTEIN 183"/>
    <property type="match status" value="1"/>
</dbReference>
<keyword evidence="3 9" id="KW-0964">Secreted</keyword>
<dbReference type="EMBL" id="CAKOAT010085154">
    <property type="protein sequence ID" value="CAH8316832.1"/>
    <property type="molecule type" value="Genomic_DNA"/>
</dbReference>
<keyword evidence="7 9" id="KW-0611">Plant defense</keyword>
<dbReference type="Proteomes" id="UP001642260">
    <property type="component" value="Unassembled WGS sequence"/>
</dbReference>
<gene>
    <name evidence="10" type="ORF">ERUC_LOCUS7766</name>
</gene>
<name>A0ABC8JE34_ERUVS</name>
<protein>
    <recommendedName>
        <fullName evidence="9">Defensin-like protein</fullName>
    </recommendedName>
</protein>
<feature type="signal peptide" evidence="9">
    <location>
        <begin position="1"/>
        <end position="20"/>
    </location>
</feature>
<evidence type="ECO:0000313" key="11">
    <source>
        <dbReference type="Proteomes" id="UP001642260"/>
    </source>
</evidence>
<feature type="chain" id="PRO_5044525461" description="Defensin-like protein" evidence="9">
    <location>
        <begin position="21"/>
        <end position="128"/>
    </location>
</feature>
<keyword evidence="8" id="KW-1015">Disulfide bond</keyword>
<evidence type="ECO:0000256" key="5">
    <source>
        <dbReference type="ARBA" id="ARBA00022577"/>
    </source>
</evidence>
<evidence type="ECO:0000256" key="2">
    <source>
        <dbReference type="ARBA" id="ARBA00006722"/>
    </source>
</evidence>
<evidence type="ECO:0000313" key="10">
    <source>
        <dbReference type="EMBL" id="CAH8316832.1"/>
    </source>
</evidence>
<proteinExistence type="inferred from homology"/>
<dbReference type="AlphaFoldDB" id="A0ABC8JE34"/>
<comment type="subcellular location">
    <subcellularLocation>
        <location evidence="1 9">Secreted</location>
    </subcellularLocation>
</comment>
<dbReference type="GO" id="GO:0031640">
    <property type="term" value="P:killing of cells of another organism"/>
    <property type="evidence" value="ECO:0007669"/>
    <property type="project" value="UniProtKB-UniRule"/>
</dbReference>
<keyword evidence="5 9" id="KW-0295">Fungicide</keyword>
<evidence type="ECO:0000256" key="7">
    <source>
        <dbReference type="ARBA" id="ARBA00022821"/>
    </source>
</evidence>
<comment type="similarity">
    <text evidence="2 9">Belongs to the DEFL family.</text>
</comment>
<dbReference type="GO" id="GO:0050832">
    <property type="term" value="P:defense response to fungus"/>
    <property type="evidence" value="ECO:0007669"/>
    <property type="project" value="UniProtKB-UniRule"/>
</dbReference>
<evidence type="ECO:0000256" key="4">
    <source>
        <dbReference type="ARBA" id="ARBA00022529"/>
    </source>
</evidence>
<evidence type="ECO:0000256" key="1">
    <source>
        <dbReference type="ARBA" id="ARBA00004613"/>
    </source>
</evidence>
<organism evidence="10 11">
    <name type="scientific">Eruca vesicaria subsp. sativa</name>
    <name type="common">Garden rocket</name>
    <name type="synonym">Eruca sativa</name>
    <dbReference type="NCBI Taxonomy" id="29727"/>
    <lineage>
        <taxon>Eukaryota</taxon>
        <taxon>Viridiplantae</taxon>
        <taxon>Streptophyta</taxon>
        <taxon>Embryophyta</taxon>
        <taxon>Tracheophyta</taxon>
        <taxon>Spermatophyta</taxon>
        <taxon>Magnoliopsida</taxon>
        <taxon>eudicotyledons</taxon>
        <taxon>Gunneridae</taxon>
        <taxon>Pentapetalae</taxon>
        <taxon>rosids</taxon>
        <taxon>malvids</taxon>
        <taxon>Brassicales</taxon>
        <taxon>Brassicaceae</taxon>
        <taxon>Brassiceae</taxon>
        <taxon>Eruca</taxon>
    </lineage>
</organism>
<evidence type="ECO:0000256" key="6">
    <source>
        <dbReference type="ARBA" id="ARBA00022729"/>
    </source>
</evidence>
<dbReference type="InterPro" id="IPR039641">
    <property type="entry name" value="LCR"/>
</dbReference>
<accession>A0ABC8JE34</accession>
<evidence type="ECO:0000256" key="3">
    <source>
        <dbReference type="ARBA" id="ARBA00022525"/>
    </source>
</evidence>
<keyword evidence="11" id="KW-1185">Reference proteome</keyword>
<dbReference type="GO" id="GO:0005576">
    <property type="term" value="C:extracellular region"/>
    <property type="evidence" value="ECO:0007669"/>
    <property type="project" value="UniProtKB-SubCell"/>
</dbReference>
<sequence length="128" mass="13522">MKNAFSLVALIIFFVMLSSGGVYLGLFNFQVKGDICQDPLGGCPRCDERCKGKHGPTAQGNCDINQQCICYNTCGPSPRPPKQNGICYGGVGLCSSACNENCAQKYSGGAGFCEHIGGSSLCKCQYPC</sequence>
<keyword evidence="4 9" id="KW-0929">Antimicrobial</keyword>
<reference evidence="10 11" key="1">
    <citation type="submission" date="2022-03" db="EMBL/GenBank/DDBJ databases">
        <authorList>
            <person name="Macdonald S."/>
            <person name="Ahmed S."/>
            <person name="Newling K."/>
        </authorList>
    </citation>
    <scope>NUCLEOTIDE SEQUENCE [LARGE SCALE GENOMIC DNA]</scope>
</reference>
<dbReference type="PANTHER" id="PTHR36788">
    <property type="entry name" value="DEFENSIN-LIKE PROTEIN 183"/>
    <property type="match status" value="1"/>
</dbReference>
<comment type="caution">
    <text evidence="10">The sequence shown here is derived from an EMBL/GenBank/DDBJ whole genome shotgun (WGS) entry which is preliminary data.</text>
</comment>
<evidence type="ECO:0000256" key="9">
    <source>
        <dbReference type="RuleBase" id="RU367109"/>
    </source>
</evidence>